<keyword evidence="8 15" id="KW-0418">Kinase</keyword>
<keyword evidence="10" id="KW-0902">Two-component regulatory system</keyword>
<evidence type="ECO:0000256" key="12">
    <source>
        <dbReference type="SAM" id="Coils"/>
    </source>
</evidence>
<dbReference type="InterPro" id="IPR001734">
    <property type="entry name" value="Na/solute_symporter"/>
</dbReference>
<dbReference type="Gene3D" id="3.30.565.10">
    <property type="entry name" value="Histidine kinase-like ATPase, C-terminal domain"/>
    <property type="match status" value="1"/>
</dbReference>
<dbReference type="SMART" id="SM00388">
    <property type="entry name" value="HisKA"/>
    <property type="match status" value="1"/>
</dbReference>
<feature type="transmembrane region" description="Helical" evidence="13">
    <location>
        <begin position="289"/>
        <end position="313"/>
    </location>
</feature>
<feature type="transmembrane region" description="Helical" evidence="13">
    <location>
        <begin position="116"/>
        <end position="134"/>
    </location>
</feature>
<evidence type="ECO:0000256" key="1">
    <source>
        <dbReference type="ARBA" id="ARBA00000085"/>
    </source>
</evidence>
<evidence type="ECO:0000256" key="9">
    <source>
        <dbReference type="ARBA" id="ARBA00022989"/>
    </source>
</evidence>
<evidence type="ECO:0000256" key="6">
    <source>
        <dbReference type="ARBA" id="ARBA00022679"/>
    </source>
</evidence>
<evidence type="ECO:0000256" key="13">
    <source>
        <dbReference type="SAM" id="Phobius"/>
    </source>
</evidence>
<dbReference type="Pfam" id="PF02518">
    <property type="entry name" value="HATPase_c"/>
    <property type="match status" value="1"/>
</dbReference>
<keyword evidence="6" id="KW-0808">Transferase</keyword>
<dbReference type="CDD" id="cd10322">
    <property type="entry name" value="SLC5sbd"/>
    <property type="match status" value="1"/>
</dbReference>
<evidence type="ECO:0000259" key="14">
    <source>
        <dbReference type="PROSITE" id="PS50109"/>
    </source>
</evidence>
<dbReference type="InterPro" id="IPR003594">
    <property type="entry name" value="HATPase_dom"/>
</dbReference>
<evidence type="ECO:0000256" key="4">
    <source>
        <dbReference type="ARBA" id="ARBA00012438"/>
    </source>
</evidence>
<dbReference type="FunFam" id="1.10.287.130:FF:000001">
    <property type="entry name" value="Two-component sensor histidine kinase"/>
    <property type="match status" value="1"/>
</dbReference>
<name>A0A367W3I8_9PROT</name>
<feature type="transmembrane region" description="Helical" evidence="13">
    <location>
        <begin position="385"/>
        <end position="408"/>
    </location>
</feature>
<comment type="catalytic activity">
    <reaction evidence="1">
        <text>ATP + protein L-histidine = ADP + protein N-phospho-L-histidine.</text>
        <dbReference type="EC" id="2.7.13.3"/>
    </reaction>
</comment>
<dbReference type="PROSITE" id="PS50109">
    <property type="entry name" value="HIS_KIN"/>
    <property type="match status" value="1"/>
</dbReference>
<dbReference type="GO" id="GO:0000155">
    <property type="term" value="F:phosphorelay sensor kinase activity"/>
    <property type="evidence" value="ECO:0007669"/>
    <property type="project" value="InterPro"/>
</dbReference>
<dbReference type="SMART" id="SM00387">
    <property type="entry name" value="HATPase_c"/>
    <property type="match status" value="1"/>
</dbReference>
<dbReference type="PANTHER" id="PTHR43711:SF30">
    <property type="entry name" value="HISTIDINE KINASE"/>
    <property type="match status" value="1"/>
</dbReference>
<comment type="similarity">
    <text evidence="3">Belongs to the sodium:solute symporter (SSF) (TC 2.A.21) family.</text>
</comment>
<proteinExistence type="inferred from homology"/>
<dbReference type="PROSITE" id="PS50283">
    <property type="entry name" value="NA_SOLUT_SYMP_3"/>
    <property type="match status" value="1"/>
</dbReference>
<keyword evidence="5" id="KW-0597">Phosphoprotein</keyword>
<dbReference type="GO" id="GO:0016020">
    <property type="term" value="C:membrane"/>
    <property type="evidence" value="ECO:0007669"/>
    <property type="project" value="UniProtKB-SubCell"/>
</dbReference>
<feature type="transmembrane region" description="Helical" evidence="13">
    <location>
        <begin position="453"/>
        <end position="470"/>
    </location>
</feature>
<dbReference type="InterPro" id="IPR038377">
    <property type="entry name" value="Na/Glc_symporter_sf"/>
</dbReference>
<feature type="transmembrane region" description="Helical" evidence="13">
    <location>
        <begin position="333"/>
        <end position="364"/>
    </location>
</feature>
<dbReference type="InterPro" id="IPR050736">
    <property type="entry name" value="Sensor_HK_Regulatory"/>
</dbReference>
<dbReference type="InterPro" id="IPR004358">
    <property type="entry name" value="Sig_transdc_His_kin-like_C"/>
</dbReference>
<dbReference type="InterPro" id="IPR036097">
    <property type="entry name" value="HisK_dim/P_sf"/>
</dbReference>
<dbReference type="InterPro" id="IPR003661">
    <property type="entry name" value="HisK_dim/P_dom"/>
</dbReference>
<feature type="transmembrane region" description="Helical" evidence="13">
    <location>
        <begin position="250"/>
        <end position="268"/>
    </location>
</feature>
<dbReference type="PANTHER" id="PTHR43711">
    <property type="entry name" value="TWO-COMPONENT HISTIDINE KINASE"/>
    <property type="match status" value="1"/>
</dbReference>
<dbReference type="CDD" id="cd00082">
    <property type="entry name" value="HisKA"/>
    <property type="match status" value="1"/>
</dbReference>
<evidence type="ECO:0000256" key="11">
    <source>
        <dbReference type="ARBA" id="ARBA00023136"/>
    </source>
</evidence>
<dbReference type="Proteomes" id="UP000253226">
    <property type="component" value="Unassembled WGS sequence"/>
</dbReference>
<dbReference type="EC" id="2.7.13.3" evidence="4"/>
<accession>A0A367W3I8</accession>
<comment type="subcellular location">
    <subcellularLocation>
        <location evidence="2">Membrane</location>
        <topology evidence="2">Multi-pass membrane protein</topology>
    </subcellularLocation>
</comment>
<comment type="caution">
    <text evidence="15">The sequence shown here is derived from an EMBL/GenBank/DDBJ whole genome shotgun (WGS) entry which is preliminary data.</text>
</comment>
<keyword evidence="9 13" id="KW-1133">Transmembrane helix</keyword>
<dbReference type="EMBL" id="JPWF01000009">
    <property type="protein sequence ID" value="RCK34947.1"/>
    <property type="molecule type" value="Genomic_DNA"/>
</dbReference>
<keyword evidence="11 13" id="KW-0472">Membrane</keyword>
<dbReference type="PRINTS" id="PR00344">
    <property type="entry name" value="BCTRLSENSOR"/>
</dbReference>
<keyword evidence="12" id="KW-0175">Coiled coil</keyword>
<feature type="transmembrane region" description="Helical" evidence="13">
    <location>
        <begin position="420"/>
        <end position="441"/>
    </location>
</feature>
<evidence type="ECO:0000256" key="10">
    <source>
        <dbReference type="ARBA" id="ARBA00023012"/>
    </source>
</evidence>
<dbReference type="GO" id="GO:0022857">
    <property type="term" value="F:transmembrane transporter activity"/>
    <property type="evidence" value="ECO:0007669"/>
    <property type="project" value="InterPro"/>
</dbReference>
<reference evidence="15 16" key="1">
    <citation type="submission" date="2014-07" db="EMBL/GenBank/DDBJ databases">
        <title>Draft genome sequence of Thalassospira profundimaris 35.</title>
        <authorList>
            <person name="Lai Q."/>
            <person name="Shao Z."/>
        </authorList>
    </citation>
    <scope>NUCLEOTIDE SEQUENCE [LARGE SCALE GENOMIC DNA]</scope>
    <source>
        <strain evidence="15 16">35</strain>
    </source>
</reference>
<protein>
    <recommendedName>
        <fullName evidence="4">histidine kinase</fullName>
        <ecNumber evidence="4">2.7.13.3</ecNumber>
    </recommendedName>
</protein>
<dbReference type="SUPFAM" id="SSF47384">
    <property type="entry name" value="Homodimeric domain of signal transducing histidine kinase"/>
    <property type="match status" value="1"/>
</dbReference>
<keyword evidence="7 13" id="KW-0812">Transmembrane</keyword>
<feature type="transmembrane region" description="Helical" evidence="13">
    <location>
        <begin position="6"/>
        <end position="25"/>
    </location>
</feature>
<dbReference type="InterPro" id="IPR036890">
    <property type="entry name" value="HATPase_C_sf"/>
</dbReference>
<evidence type="ECO:0000256" key="2">
    <source>
        <dbReference type="ARBA" id="ARBA00004141"/>
    </source>
</evidence>
<dbReference type="AlphaFoldDB" id="A0A367W3I8"/>
<evidence type="ECO:0000256" key="8">
    <source>
        <dbReference type="ARBA" id="ARBA00022777"/>
    </source>
</evidence>
<evidence type="ECO:0000256" key="7">
    <source>
        <dbReference type="ARBA" id="ARBA00022692"/>
    </source>
</evidence>
<dbReference type="Gene3D" id="1.20.1730.10">
    <property type="entry name" value="Sodium/glucose cotransporter"/>
    <property type="match status" value="1"/>
</dbReference>
<dbReference type="SUPFAM" id="SSF55874">
    <property type="entry name" value="ATPase domain of HSP90 chaperone/DNA topoisomerase II/histidine kinase"/>
    <property type="match status" value="1"/>
</dbReference>
<dbReference type="OrthoDB" id="9764438at2"/>
<organism evidence="15 16">
    <name type="scientific">Thalassospira profundimaris</name>
    <dbReference type="NCBI Taxonomy" id="502049"/>
    <lineage>
        <taxon>Bacteria</taxon>
        <taxon>Pseudomonadati</taxon>
        <taxon>Pseudomonadota</taxon>
        <taxon>Alphaproteobacteria</taxon>
        <taxon>Rhodospirillales</taxon>
        <taxon>Thalassospiraceae</taxon>
        <taxon>Thalassospira</taxon>
    </lineage>
</organism>
<feature type="transmembrane region" description="Helical" evidence="13">
    <location>
        <begin position="507"/>
        <end position="525"/>
    </location>
</feature>
<gene>
    <name evidence="15" type="ORF">TH19_14610</name>
</gene>
<dbReference type="InterPro" id="IPR005467">
    <property type="entry name" value="His_kinase_dom"/>
</dbReference>
<feature type="transmembrane region" description="Helical" evidence="13">
    <location>
        <begin position="69"/>
        <end position="87"/>
    </location>
</feature>
<feature type="domain" description="Histidine kinase" evidence="14">
    <location>
        <begin position="686"/>
        <end position="907"/>
    </location>
</feature>
<evidence type="ECO:0000313" key="15">
    <source>
        <dbReference type="EMBL" id="RCK34947.1"/>
    </source>
</evidence>
<feature type="transmembrane region" description="Helical" evidence="13">
    <location>
        <begin position="169"/>
        <end position="187"/>
    </location>
</feature>
<evidence type="ECO:0000313" key="16">
    <source>
        <dbReference type="Proteomes" id="UP000253226"/>
    </source>
</evidence>
<dbReference type="Gene3D" id="1.10.287.130">
    <property type="match status" value="1"/>
</dbReference>
<feature type="coiled-coil region" evidence="12">
    <location>
        <begin position="645"/>
        <end position="679"/>
    </location>
</feature>
<feature type="transmembrane region" description="Helical" evidence="13">
    <location>
        <begin position="208"/>
        <end position="230"/>
    </location>
</feature>
<sequence length="928" mass="102055">MLSSELVIFVSLVYVGLLYAIAWWGDKRARDGHSWVRNPTVYTLSIAVYCTSWTFYGAVGTAARNGLEYLTIYLGPTVIFLGWWFLLRKMLRISKAHRITSIADFISSRYGKSTQLSVLVTLIAVVGTTPYIALQLKAIATSYTVLTVWDHGMVETAQHSLSIFSDSGFWAALGLALFGILFGTRFIDADEHHEGMVAAIAFESLVKMFALLAVGIFVCFVMYGGIGDLFAEAASNPDTAKLLLLPENGAPRWLTLMMLSMAAILCLPRQFQVIIVENVDERHLATASWAFPLYLLLMNLFVLPIALAGLGALPASSDPDFFVISVPLFENQSLLALLAYVGGLSASTSMVIVATIALSTMVCNDLIVPALLRIKPLRLTERDNLTGLLIFIRRASIVVVVFLGFAYYRSAGATDALAEIGLISFAATAQFIPIMIGGLYWKGGTKTGAQVGLVVGFALWGYTLLLPSLADSGWMDPALIQNGAFGHPWLRPESLLGLTDFAPLTHALIWSISLNTVFYVVISLFTQPSALERIQATLFVDAFSRKGQDTVIWRSSASIDDLYELVERFLGRERAFHSFREFGWEKDTSWRGKGEADADMIAFTERLLAGSIGAASARVMVSSVAKGEMVSLDEVLEILEETSHVIEYSQRLEQKSHELEKAAAELRAANDRLKELDKLKDEFLTMVSHEFRTPLTSIRSFSEILVDTPNLEHDKVERFLSIIVRESERLTRLIDDHLDLARLEAGHSDWRAVDVNPRTVLDESVDAVKGLFDSKGVALTTEFSRQSVMLHVDRDRLTQVFINLLSNAAKFSDPEYPSVIVRGEAIDGGYLVSITDNGRGVAQNELETIFDKFSRSGKYADDQPKPSGSGLGLAIARHVVDHCQGKIWAESPPGSGATFRVFIPGQIMEAIDAAKPESSGPDNLILGR</sequence>
<evidence type="ECO:0000256" key="5">
    <source>
        <dbReference type="ARBA" id="ARBA00022553"/>
    </source>
</evidence>
<dbReference type="RefSeq" id="WP_114103013.1">
    <property type="nucleotide sequence ID" value="NZ_JPWF01000009.1"/>
</dbReference>
<feature type="transmembrane region" description="Helical" evidence="13">
    <location>
        <begin position="46"/>
        <end position="63"/>
    </location>
</feature>
<dbReference type="Pfam" id="PF00512">
    <property type="entry name" value="HisKA"/>
    <property type="match status" value="1"/>
</dbReference>
<evidence type="ECO:0000256" key="3">
    <source>
        <dbReference type="ARBA" id="ARBA00006434"/>
    </source>
</evidence>